<dbReference type="HOGENOM" id="CLU_1282379_0_0_0"/>
<accession>Q7UHD2</accession>
<sequence length="215" mass="24779">MNKPNDRLTRVIVAAGSFLVLIVIGKPLVDEYSELRAGHRELSKLEEEFDMLQSRDVRLQRIETTLKDERKQLLERSTTPDKIQQVRDTVIGIVRQSSATLRSLEIEDGQRRRWAFQNDDPHSRRLPEMDEESDFELHSHSLTLVADGTLDAIMEVMKKIKNQQWLMTVETLGLEPAGSSEKWIGLELRITLYGLQRSVREDDDLVAAIESTRLK</sequence>
<dbReference type="KEGG" id="rba:RB13290"/>
<dbReference type="EnsemblBacteria" id="CAD78041">
    <property type="protein sequence ID" value="CAD78041"/>
    <property type="gene ID" value="RB13290"/>
</dbReference>
<keyword evidence="2" id="KW-1185">Reference proteome</keyword>
<dbReference type="AlphaFoldDB" id="Q7UHD2"/>
<gene>
    <name evidence="1" type="ordered locus">RB13290</name>
</gene>
<organism evidence="1 2">
    <name type="scientific">Rhodopirellula baltica (strain DSM 10527 / NCIMB 13988 / SH1)</name>
    <dbReference type="NCBI Taxonomy" id="243090"/>
    <lineage>
        <taxon>Bacteria</taxon>
        <taxon>Pseudomonadati</taxon>
        <taxon>Planctomycetota</taxon>
        <taxon>Planctomycetia</taxon>
        <taxon>Pirellulales</taxon>
        <taxon>Pirellulaceae</taxon>
        <taxon>Rhodopirellula</taxon>
    </lineage>
</organism>
<dbReference type="STRING" id="243090.RB13290"/>
<dbReference type="EMBL" id="BX294156">
    <property type="protein sequence ID" value="CAD78041.1"/>
    <property type="molecule type" value="Genomic_DNA"/>
</dbReference>
<dbReference type="Proteomes" id="UP000001025">
    <property type="component" value="Chromosome"/>
</dbReference>
<dbReference type="RefSeq" id="WP_011124135.1">
    <property type="nucleotide sequence ID" value="NC_005027.1"/>
</dbReference>
<protein>
    <submittedName>
        <fullName evidence="1">Uncharacterized protein</fullName>
    </submittedName>
</protein>
<dbReference type="OrthoDB" id="272203at2"/>
<reference evidence="1 2" key="1">
    <citation type="journal article" date="2003" name="Proc. Natl. Acad. Sci. U.S.A.">
        <title>Complete genome sequence of the marine planctomycete Pirellula sp. strain 1.</title>
        <authorList>
            <person name="Gloeckner F.O."/>
            <person name="Kube M."/>
            <person name="Bauer M."/>
            <person name="Teeling H."/>
            <person name="Lombardot T."/>
            <person name="Ludwig W."/>
            <person name="Gade D."/>
            <person name="Beck A."/>
            <person name="Borzym K."/>
            <person name="Heitmann K."/>
            <person name="Rabus R."/>
            <person name="Schlesner H."/>
            <person name="Amann R."/>
            <person name="Reinhardt R."/>
        </authorList>
    </citation>
    <scope>NUCLEOTIDE SEQUENCE [LARGE SCALE GENOMIC DNA]</scope>
    <source>
        <strain evidence="2">DSM 10527 / NCIMB 13988 / SH1</strain>
    </source>
</reference>
<dbReference type="PATRIC" id="fig|243090.15.peg.6436"/>
<name>Q7UHD2_RHOBA</name>
<evidence type="ECO:0000313" key="2">
    <source>
        <dbReference type="Proteomes" id="UP000001025"/>
    </source>
</evidence>
<evidence type="ECO:0000313" key="1">
    <source>
        <dbReference type="EMBL" id="CAD78041.1"/>
    </source>
</evidence>
<dbReference type="InParanoid" id="Q7UHD2"/>
<proteinExistence type="predicted"/>